<comment type="caution">
    <text evidence="2">The sequence shown here is derived from an EMBL/GenBank/DDBJ whole genome shotgun (WGS) entry which is preliminary data.</text>
</comment>
<sequence>MKSSTKGLLLSLLVCPGAGHLALKKFIPGVAFMSVAALCIYYLMTTAYTYAMTVIKKIEAEGVILSPEKIIELARFQPTGSQMDWINLATYTLILLWVVSGWDAYRLGNKLDQHNKNDTRA</sequence>
<accession>A0ABP7N074</accession>
<evidence type="ECO:0000313" key="2">
    <source>
        <dbReference type="EMBL" id="GAA3933862.1"/>
    </source>
</evidence>
<keyword evidence="3" id="KW-1185">Reference proteome</keyword>
<organism evidence="2 3">
    <name type="scientific">Litoribacillus peritrichatus</name>
    <dbReference type="NCBI Taxonomy" id="718191"/>
    <lineage>
        <taxon>Bacteria</taxon>
        <taxon>Pseudomonadati</taxon>
        <taxon>Pseudomonadota</taxon>
        <taxon>Gammaproteobacteria</taxon>
        <taxon>Oceanospirillales</taxon>
        <taxon>Oceanospirillaceae</taxon>
        <taxon>Litoribacillus</taxon>
    </lineage>
</organism>
<feature type="transmembrane region" description="Helical" evidence="1">
    <location>
        <begin position="31"/>
        <end position="51"/>
    </location>
</feature>
<evidence type="ECO:0000313" key="3">
    <source>
        <dbReference type="Proteomes" id="UP001501565"/>
    </source>
</evidence>
<proteinExistence type="predicted"/>
<reference evidence="3" key="1">
    <citation type="journal article" date="2019" name="Int. J. Syst. Evol. Microbiol.">
        <title>The Global Catalogue of Microorganisms (GCM) 10K type strain sequencing project: providing services to taxonomists for standard genome sequencing and annotation.</title>
        <authorList>
            <consortium name="The Broad Institute Genomics Platform"/>
            <consortium name="The Broad Institute Genome Sequencing Center for Infectious Disease"/>
            <person name="Wu L."/>
            <person name="Ma J."/>
        </authorList>
    </citation>
    <scope>NUCLEOTIDE SEQUENCE [LARGE SCALE GENOMIC DNA]</scope>
    <source>
        <strain evidence="3">JCM 17551</strain>
    </source>
</reference>
<keyword evidence="1" id="KW-0812">Transmembrane</keyword>
<dbReference type="Proteomes" id="UP001501565">
    <property type="component" value="Unassembled WGS sequence"/>
</dbReference>
<keyword evidence="1" id="KW-0472">Membrane</keyword>
<gene>
    <name evidence="2" type="ORF">GCM10022277_33050</name>
</gene>
<feature type="transmembrane region" description="Helical" evidence="1">
    <location>
        <begin position="85"/>
        <end position="105"/>
    </location>
</feature>
<dbReference type="RefSeq" id="WP_344799694.1">
    <property type="nucleotide sequence ID" value="NZ_BAABBN010000012.1"/>
</dbReference>
<dbReference type="EMBL" id="BAABBN010000012">
    <property type="protein sequence ID" value="GAA3933862.1"/>
    <property type="molecule type" value="Genomic_DNA"/>
</dbReference>
<keyword evidence="1" id="KW-1133">Transmembrane helix</keyword>
<protein>
    <submittedName>
        <fullName evidence="2">Uncharacterized protein</fullName>
    </submittedName>
</protein>
<evidence type="ECO:0000256" key="1">
    <source>
        <dbReference type="SAM" id="Phobius"/>
    </source>
</evidence>
<name>A0ABP7N074_9GAMM</name>